<dbReference type="EMBL" id="NCVQ01000001">
    <property type="protein sequence ID" value="PWZ52580.1"/>
    <property type="molecule type" value="Genomic_DNA"/>
</dbReference>
<dbReference type="InterPro" id="IPR052419">
    <property type="entry name" value="5_3-deoxyribonucleotidase-like"/>
</dbReference>
<reference evidence="1" key="1">
    <citation type="journal article" date="2018" name="Nat. Genet.">
        <title>Extensive intraspecific gene order and gene structural variations between Mo17 and other maize genomes.</title>
        <authorList>
            <person name="Sun S."/>
            <person name="Zhou Y."/>
            <person name="Chen J."/>
            <person name="Shi J."/>
            <person name="Zhao H."/>
            <person name="Zhao H."/>
            <person name="Song W."/>
            <person name="Zhang M."/>
            <person name="Cui Y."/>
            <person name="Dong X."/>
            <person name="Liu H."/>
            <person name="Ma X."/>
            <person name="Jiao Y."/>
            <person name="Wang B."/>
            <person name="Wei X."/>
            <person name="Stein J.C."/>
            <person name="Glaubitz J.C."/>
            <person name="Lu F."/>
            <person name="Yu G."/>
            <person name="Liang C."/>
            <person name="Fengler K."/>
            <person name="Li B."/>
            <person name="Rafalski A."/>
            <person name="Schnable P.S."/>
            <person name="Ware D.H."/>
            <person name="Buckler E.S."/>
            <person name="Lai J."/>
        </authorList>
    </citation>
    <scope>NUCLEOTIDE SEQUENCE [LARGE SCALE GENOMIC DNA]</scope>
    <source>
        <tissue evidence="1">Seedling</tissue>
    </source>
</reference>
<accession>A0A317Y1S5</accession>
<dbReference type="PANTHER" id="PTHR35134">
    <property type="entry name" value="NUCLEOTIDASE YQFW-RELATED"/>
    <property type="match status" value="1"/>
</dbReference>
<dbReference type="ExpressionAtlas" id="A0A317Y1S5">
    <property type="expression patterns" value="baseline"/>
</dbReference>
<proteinExistence type="predicted"/>
<dbReference type="Proteomes" id="UP000251960">
    <property type="component" value="Chromosome 1"/>
</dbReference>
<evidence type="ECO:0000313" key="1">
    <source>
        <dbReference type="EMBL" id="PWZ52580.1"/>
    </source>
</evidence>
<protein>
    <submittedName>
        <fullName evidence="1">Uncharacterized protein</fullName>
    </submittedName>
</protein>
<dbReference type="PANTHER" id="PTHR35134:SF2">
    <property type="entry name" value="NUCLEOTIDASE YQFW-RELATED"/>
    <property type="match status" value="1"/>
</dbReference>
<name>A0A317Y1S5_MAIZE</name>
<sequence>MNTQVVTTQRQLMRDLEVLPPEEATASAKSMNVNGACQRGKPLRFLEQVVVMVVAVDVDEVLGSFLAALNKFIVDRCSWNHSVSKYHVYEFFKVALESARIQTAIDDVILNLFDKNLISHYCDVRLSDAALEDMPIAIETDKAKAQHYELPTTFFKLVLGRNLKYSFVRTP</sequence>
<comment type="caution">
    <text evidence="1">The sequence shown here is derived from an EMBL/GenBank/DDBJ whole genome shotgun (WGS) entry which is preliminary data.</text>
</comment>
<dbReference type="AlphaFoldDB" id="A0A317Y1S5"/>
<gene>
    <name evidence="1" type="ORF">Zm00014a_004955</name>
</gene>
<organism evidence="1">
    <name type="scientific">Zea mays</name>
    <name type="common">Maize</name>
    <dbReference type="NCBI Taxonomy" id="4577"/>
    <lineage>
        <taxon>Eukaryota</taxon>
        <taxon>Viridiplantae</taxon>
        <taxon>Streptophyta</taxon>
        <taxon>Embryophyta</taxon>
        <taxon>Tracheophyta</taxon>
        <taxon>Spermatophyta</taxon>
        <taxon>Magnoliopsida</taxon>
        <taxon>Liliopsida</taxon>
        <taxon>Poales</taxon>
        <taxon>Poaceae</taxon>
        <taxon>PACMAD clade</taxon>
        <taxon>Panicoideae</taxon>
        <taxon>Andropogonodae</taxon>
        <taxon>Andropogoneae</taxon>
        <taxon>Tripsacinae</taxon>
        <taxon>Zea</taxon>
    </lineage>
</organism>